<dbReference type="EMBL" id="JAETYZ010000021">
    <property type="protein sequence ID" value="MBL6235619.1"/>
    <property type="molecule type" value="Genomic_DNA"/>
</dbReference>
<dbReference type="PANTHER" id="PTHR33840:SF1">
    <property type="entry name" value="TLE1 PHOSPHOLIPASE DOMAIN-CONTAINING PROTEIN"/>
    <property type="match status" value="1"/>
</dbReference>
<evidence type="ECO:0000313" key="6">
    <source>
        <dbReference type="EMBL" id="OKB69088.1"/>
    </source>
</evidence>
<accession>A0A0P7QQE2</accession>
<evidence type="ECO:0000313" key="9">
    <source>
        <dbReference type="Proteomes" id="UP000615017"/>
    </source>
</evidence>
<organism evidence="3 10">
    <name type="scientific">Escherichia coli</name>
    <dbReference type="NCBI Taxonomy" id="562"/>
    <lineage>
        <taxon>Bacteria</taxon>
        <taxon>Pseudomonadati</taxon>
        <taxon>Pseudomonadota</taxon>
        <taxon>Gammaproteobacteria</taxon>
        <taxon>Enterobacterales</taxon>
        <taxon>Enterobacteriaceae</taxon>
        <taxon>Escherichia</taxon>
    </lineage>
</organism>
<evidence type="ECO:0000259" key="1">
    <source>
        <dbReference type="Pfam" id="PF09994"/>
    </source>
</evidence>
<evidence type="ECO:0000313" key="8">
    <source>
        <dbReference type="Proteomes" id="UP000534332"/>
    </source>
</evidence>
<reference evidence="4 9" key="3">
    <citation type="submission" date="2021-01" db="EMBL/GenBank/DDBJ databases">
        <title>Genomes of Escherichia coli STEC strains from raw meat-based diets for companion animals.</title>
        <authorList>
            <person name="Stevens M.J.A."/>
            <person name="Stephan R."/>
        </authorList>
    </citation>
    <scope>NUCLEOTIDE SEQUENCE [LARGE SCALE GENOMIC DNA]</scope>
    <source>
        <strain evidence="4">ATC7-7</strain>
        <strain evidence="5 9">LSC1-58</strain>
    </source>
</reference>
<protein>
    <submittedName>
        <fullName evidence="3">DUF2235 domain-containing protein</fullName>
    </submittedName>
    <submittedName>
        <fullName evidence="6">Type VI secretion protein</fullName>
    </submittedName>
</protein>
<proteinExistence type="predicted"/>
<evidence type="ECO:0000313" key="3">
    <source>
        <dbReference type="EMBL" id="EFJ6484721.1"/>
    </source>
</evidence>
<dbReference type="PANTHER" id="PTHR33840">
    <property type="match status" value="1"/>
</dbReference>
<evidence type="ECO:0000313" key="4">
    <source>
        <dbReference type="EMBL" id="MBL6204659.1"/>
    </source>
</evidence>
<dbReference type="RefSeq" id="WP_000229015.1">
    <property type="nucleotide sequence ID" value="NZ_BRVT01000057.1"/>
</dbReference>
<evidence type="ECO:0000313" key="5">
    <source>
        <dbReference type="EMBL" id="MBL6235619.1"/>
    </source>
</evidence>
<dbReference type="Pfam" id="PF09994">
    <property type="entry name" value="T6SS_Tle1-like_cat"/>
    <property type="match status" value="1"/>
</dbReference>
<evidence type="ECO:0000313" key="2">
    <source>
        <dbReference type="EMBL" id="EFG2162797.1"/>
    </source>
</evidence>
<dbReference type="Proteomes" id="UP000711811">
    <property type="component" value="Unassembled WGS sequence"/>
</dbReference>
<reference evidence="6 7" key="1">
    <citation type="submission" date="2016-11" db="EMBL/GenBank/DDBJ databases">
        <title>Draft genome sequences of five Shigatoxin-producing Escherichia coli isolates harboring the new recently described Subtilase cytotoxin allelic variant subAB2-3.</title>
        <authorList>
            <person name="Tasara T."/>
            <person name="Fierz L."/>
            <person name="Klumpp J."/>
            <person name="Schmidt H."/>
            <person name="Stephan R."/>
        </authorList>
    </citation>
    <scope>NUCLEOTIDE SEQUENCE [LARGE SCALE GENOMIC DNA]</scope>
    <source>
        <strain evidence="6 7">453</strain>
    </source>
</reference>
<dbReference type="EMBL" id="AATCLQ010000101">
    <property type="protein sequence ID" value="EFJ6484721.1"/>
    <property type="molecule type" value="Genomic_DNA"/>
</dbReference>
<feature type="domain" description="T6SS Phospholipase effector Tle1-like catalytic" evidence="1">
    <location>
        <begin position="242"/>
        <end position="333"/>
    </location>
</feature>
<dbReference type="EMBL" id="AASSGK010000032">
    <property type="protein sequence ID" value="EFG2162797.1"/>
    <property type="molecule type" value="Genomic_DNA"/>
</dbReference>
<dbReference type="Proteomes" id="UP000655659">
    <property type="component" value="Unassembled WGS sequence"/>
</dbReference>
<dbReference type="EMBL" id="JAETYU010000020">
    <property type="protein sequence ID" value="MBL6204659.1"/>
    <property type="molecule type" value="Genomic_DNA"/>
</dbReference>
<dbReference type="Proteomes" id="UP000615017">
    <property type="component" value="Unassembled WGS sequence"/>
</dbReference>
<evidence type="ECO:0000313" key="10">
    <source>
        <dbReference type="Proteomes" id="UP000711811"/>
    </source>
</evidence>
<reference evidence="3 8" key="2">
    <citation type="submission" date="2020-02" db="EMBL/GenBank/DDBJ databases">
        <authorList>
            <person name="Ashton P.M."/>
            <person name="Dallman T."/>
            <person name="Nair S."/>
            <person name="De Pinna E."/>
            <person name="Peters T."/>
            <person name="Grant K."/>
        </authorList>
    </citation>
    <scope>NUCLEOTIDE SEQUENCE</scope>
    <source>
        <strain evidence="2 8">188143</strain>
        <strain evidence="3">93335</strain>
    </source>
</reference>
<evidence type="ECO:0000313" key="7">
    <source>
        <dbReference type="Proteomes" id="UP000186595"/>
    </source>
</evidence>
<comment type="caution">
    <text evidence="3">The sequence shown here is derived from an EMBL/GenBank/DDBJ whole genome shotgun (WGS) entry which is preliminary data.</text>
</comment>
<gene>
    <name evidence="3" type="ORF">A2J79_005183</name>
    <name evidence="6" type="ORF">BMT50_28980</name>
    <name evidence="2" type="ORF">BRV02_003918</name>
    <name evidence="5" type="ORF">JNA65_17130</name>
    <name evidence="4" type="ORF">JNA68_15825</name>
</gene>
<dbReference type="Proteomes" id="UP000534332">
    <property type="component" value="Unassembled WGS sequence"/>
</dbReference>
<sequence>MVEEDEKNVPGDTCYYRYEIIGDSTHRTSIHNSFKTIQCRRVPVRGITLTVGVFFDGTGNNRANADDLRLAYAHCANLVDEERARACEKYEKRARAGLGNASWQGGHTNISRLFDLYQQSDELNDSETEAQVKAYISGIGTADGESDSILGKALGSSLIRQFEGVVTKTDEALEKISAELTRFIKLNRDKVAIAKVQFDVFGFSRGAAAARHFANRVMNQDAAIAAAIDKGTDLTGHHGKLAGEVRFLGLFDTVAAIGSLLNFYDVNGRSNPGVNLELRPSVAQKVFQISAMHECRYNFSLNSIAGMWPELALPGAHSDIGGGYNAGEDEISLLTMPDFEVTRDSADEMQTEVYRKAEKMRQVLYSLPALKYLMPHGEVETKMISWPLVNQNKARASIFEKKVGAAVFMTRRDVPNDWEKVSLRVMLDAAQDAGAVFTPILSSNKELALPSELLPLCDKAIAQGRAVRRGAEPEGFTAEDMRTIGRYLHCSANWNIDSDLSLWVSPSSGEVFLRNNYAPTDERSFVWPMAPGKGWVRTVWRMDDQQQWEERARVNADALDGLF</sequence>
<dbReference type="AlphaFoldDB" id="A0A0P7QQE2"/>
<dbReference type="EMBL" id="MPGR01000003">
    <property type="protein sequence ID" value="OKB69088.1"/>
    <property type="molecule type" value="Genomic_DNA"/>
</dbReference>
<dbReference type="InterPro" id="IPR018712">
    <property type="entry name" value="Tle1-like_cat"/>
</dbReference>
<dbReference type="Proteomes" id="UP000186595">
    <property type="component" value="Unassembled WGS sequence"/>
</dbReference>
<name>A0A0P7QQE2_ECOLX</name>